<reference evidence="12" key="1">
    <citation type="submission" date="2017-06" db="EMBL/GenBank/DDBJ databases">
        <authorList>
            <person name="Varghese N."/>
            <person name="Submissions S."/>
        </authorList>
    </citation>
    <scope>NUCLEOTIDE SEQUENCE [LARGE SCALE GENOMIC DNA]</scope>
    <source>
        <strain evidence="12">DSM 27993</strain>
    </source>
</reference>
<dbReference type="PROSITE" id="PS51085">
    <property type="entry name" value="2FE2S_FER_2"/>
    <property type="match status" value="1"/>
</dbReference>
<dbReference type="Proteomes" id="UP000198412">
    <property type="component" value="Unassembled WGS sequence"/>
</dbReference>
<dbReference type="PRINTS" id="PR00371">
    <property type="entry name" value="FPNCR"/>
</dbReference>
<dbReference type="InterPro" id="IPR050415">
    <property type="entry name" value="MRET"/>
</dbReference>
<keyword evidence="4" id="KW-0479">Metal-binding</keyword>
<dbReference type="InterPro" id="IPR017927">
    <property type="entry name" value="FAD-bd_FR_type"/>
</dbReference>
<proteinExistence type="predicted"/>
<dbReference type="InterPro" id="IPR001041">
    <property type="entry name" value="2Fe-2S_ferredoxin-type"/>
</dbReference>
<dbReference type="Pfam" id="PF00970">
    <property type="entry name" value="FAD_binding_6"/>
    <property type="match status" value="1"/>
</dbReference>
<dbReference type="SUPFAM" id="SSF63380">
    <property type="entry name" value="Riboflavin synthase domain-like"/>
    <property type="match status" value="1"/>
</dbReference>
<keyword evidence="8" id="KW-0411">Iron-sulfur</keyword>
<keyword evidence="6" id="KW-0560">Oxidoreductase</keyword>
<dbReference type="AlphaFoldDB" id="A0A238X1R9"/>
<evidence type="ECO:0000256" key="6">
    <source>
        <dbReference type="ARBA" id="ARBA00023002"/>
    </source>
</evidence>
<evidence type="ECO:0000256" key="7">
    <source>
        <dbReference type="ARBA" id="ARBA00023004"/>
    </source>
</evidence>
<keyword evidence="12" id="KW-1185">Reference proteome</keyword>
<dbReference type="RefSeq" id="WP_089377794.1">
    <property type="nucleotide sequence ID" value="NZ_FZNX01000002.1"/>
</dbReference>
<dbReference type="Gene3D" id="3.40.50.80">
    <property type="entry name" value="Nucleotide-binding domain of ferredoxin-NADP reductase (FNR) module"/>
    <property type="match status" value="1"/>
</dbReference>
<dbReference type="Pfam" id="PF00175">
    <property type="entry name" value="NAD_binding_1"/>
    <property type="match status" value="1"/>
</dbReference>
<dbReference type="PROSITE" id="PS00197">
    <property type="entry name" value="2FE2S_FER_1"/>
    <property type="match status" value="1"/>
</dbReference>
<dbReference type="InterPro" id="IPR006058">
    <property type="entry name" value="2Fe2S_fd_BS"/>
</dbReference>
<keyword evidence="2" id="KW-0285">Flavoprotein</keyword>
<dbReference type="PROSITE" id="PS51384">
    <property type="entry name" value="FAD_FR"/>
    <property type="match status" value="1"/>
</dbReference>
<dbReference type="CDD" id="cd06214">
    <property type="entry name" value="PA_degradation_oxidoreductase_like"/>
    <property type="match status" value="1"/>
</dbReference>
<dbReference type="InterPro" id="IPR001709">
    <property type="entry name" value="Flavoprot_Pyr_Nucl_cyt_Rdtase"/>
</dbReference>
<dbReference type="InterPro" id="IPR001433">
    <property type="entry name" value="OxRdtase_FAD/NAD-bd"/>
</dbReference>
<organism evidence="11 12">
    <name type="scientific">Lutibacter flavus</name>
    <dbReference type="NCBI Taxonomy" id="691689"/>
    <lineage>
        <taxon>Bacteria</taxon>
        <taxon>Pseudomonadati</taxon>
        <taxon>Bacteroidota</taxon>
        <taxon>Flavobacteriia</taxon>
        <taxon>Flavobacteriales</taxon>
        <taxon>Flavobacteriaceae</taxon>
        <taxon>Lutibacter</taxon>
    </lineage>
</organism>
<protein>
    <submittedName>
        <fullName evidence="11">Ring-1,2-phenylacetyl-CoA epoxidase subunit PaaE</fullName>
    </submittedName>
</protein>
<comment type="cofactor">
    <cofactor evidence="1">
        <name>FAD</name>
        <dbReference type="ChEBI" id="CHEBI:57692"/>
    </cofactor>
</comment>
<feature type="domain" description="FAD-binding FR-type" evidence="10">
    <location>
        <begin position="2"/>
        <end position="106"/>
    </location>
</feature>
<keyword evidence="7" id="KW-0408">Iron</keyword>
<dbReference type="GO" id="GO:0050660">
    <property type="term" value="F:flavin adenine dinucleotide binding"/>
    <property type="evidence" value="ECO:0007669"/>
    <property type="project" value="TreeGrafter"/>
</dbReference>
<evidence type="ECO:0000256" key="1">
    <source>
        <dbReference type="ARBA" id="ARBA00001974"/>
    </source>
</evidence>
<evidence type="ECO:0000259" key="10">
    <source>
        <dbReference type="PROSITE" id="PS51384"/>
    </source>
</evidence>
<sequence length="351" mass="38633">MSKFHTLTIKEIKKETLNTVSILFDIPSELENEFKFKAGQYINIKKTIAGEELRRAYSICSAPNSGELRIAVKAVDNGTFSVFACTILKEGDTLNASKPEGKFILEASPNSSKNYLAIAAGSGITPVMAMIKATLTEEPNSTFTLIYGNKTKAETIFKTEIDNLINAYPNQFNVQYVFSREQQENTLFGRIDPGNINFVTKNKFKNLTFDKAFLCGPEAMINVAKTTLIENGLDEKNIRFELFSTPVSSKSEPTTVYEGACEITVIVDDEETTFTMDSKTTILTAALKEGLDAPYSCQGGICSSCMAKVTEGKAVMDKNAILSEEEVNDGIILTCQAHPITQKLTIDYDDV</sequence>
<dbReference type="Gene3D" id="2.40.30.10">
    <property type="entry name" value="Translation factors"/>
    <property type="match status" value="1"/>
</dbReference>
<dbReference type="PRINTS" id="PR00410">
    <property type="entry name" value="PHEHYDRXLASE"/>
</dbReference>
<keyword evidence="3" id="KW-0001">2Fe-2S</keyword>
<dbReference type="GO" id="GO:0046872">
    <property type="term" value="F:metal ion binding"/>
    <property type="evidence" value="ECO:0007669"/>
    <property type="project" value="UniProtKB-KW"/>
</dbReference>
<dbReference type="CDD" id="cd00207">
    <property type="entry name" value="fer2"/>
    <property type="match status" value="1"/>
</dbReference>
<dbReference type="InterPro" id="IPR012675">
    <property type="entry name" value="Beta-grasp_dom_sf"/>
</dbReference>
<dbReference type="InterPro" id="IPR036010">
    <property type="entry name" value="2Fe-2S_ferredoxin-like_sf"/>
</dbReference>
<gene>
    <name evidence="11" type="ORF">SAMN04488111_1478</name>
</gene>
<dbReference type="Gene3D" id="3.10.20.30">
    <property type="match status" value="1"/>
</dbReference>
<evidence type="ECO:0000256" key="5">
    <source>
        <dbReference type="ARBA" id="ARBA00022827"/>
    </source>
</evidence>
<dbReference type="EMBL" id="FZNX01000002">
    <property type="protein sequence ID" value="SNR52797.1"/>
    <property type="molecule type" value="Genomic_DNA"/>
</dbReference>
<name>A0A238X1R9_9FLAO</name>
<dbReference type="InterPro" id="IPR008333">
    <property type="entry name" value="Cbr1-like_FAD-bd_dom"/>
</dbReference>
<evidence type="ECO:0000256" key="2">
    <source>
        <dbReference type="ARBA" id="ARBA00022630"/>
    </source>
</evidence>
<evidence type="ECO:0000256" key="8">
    <source>
        <dbReference type="ARBA" id="ARBA00023014"/>
    </source>
</evidence>
<evidence type="ECO:0000256" key="4">
    <source>
        <dbReference type="ARBA" id="ARBA00022723"/>
    </source>
</evidence>
<evidence type="ECO:0000313" key="12">
    <source>
        <dbReference type="Proteomes" id="UP000198412"/>
    </source>
</evidence>
<dbReference type="InterPro" id="IPR039261">
    <property type="entry name" value="FNR_nucleotide-bd"/>
</dbReference>
<dbReference type="Pfam" id="PF00111">
    <property type="entry name" value="Fer2"/>
    <property type="match status" value="1"/>
</dbReference>
<dbReference type="InterPro" id="IPR017938">
    <property type="entry name" value="Riboflavin_synthase-like_b-brl"/>
</dbReference>
<evidence type="ECO:0000313" key="11">
    <source>
        <dbReference type="EMBL" id="SNR52797.1"/>
    </source>
</evidence>
<accession>A0A238X1R9</accession>
<dbReference type="PANTHER" id="PTHR47354">
    <property type="entry name" value="NADH OXIDOREDUCTASE HCR"/>
    <property type="match status" value="1"/>
</dbReference>
<dbReference type="SUPFAM" id="SSF52343">
    <property type="entry name" value="Ferredoxin reductase-like, C-terminal NADP-linked domain"/>
    <property type="match status" value="1"/>
</dbReference>
<evidence type="ECO:0000259" key="9">
    <source>
        <dbReference type="PROSITE" id="PS51085"/>
    </source>
</evidence>
<evidence type="ECO:0000256" key="3">
    <source>
        <dbReference type="ARBA" id="ARBA00022714"/>
    </source>
</evidence>
<keyword evidence="5" id="KW-0274">FAD</keyword>
<dbReference type="SUPFAM" id="SSF54292">
    <property type="entry name" value="2Fe-2S ferredoxin-like"/>
    <property type="match status" value="1"/>
</dbReference>
<feature type="domain" description="2Fe-2S ferredoxin-type" evidence="9">
    <location>
        <begin position="261"/>
        <end position="351"/>
    </location>
</feature>
<dbReference type="GO" id="GO:0016491">
    <property type="term" value="F:oxidoreductase activity"/>
    <property type="evidence" value="ECO:0007669"/>
    <property type="project" value="UniProtKB-KW"/>
</dbReference>
<dbReference type="PANTHER" id="PTHR47354:SF8">
    <property type="entry name" value="1,2-PHENYLACETYL-COA EPOXIDASE, SUBUNIT E"/>
    <property type="match status" value="1"/>
</dbReference>
<dbReference type="OrthoDB" id="9789468at2"/>
<dbReference type="GO" id="GO:0051537">
    <property type="term" value="F:2 iron, 2 sulfur cluster binding"/>
    <property type="evidence" value="ECO:0007669"/>
    <property type="project" value="UniProtKB-KW"/>
</dbReference>